<dbReference type="NCBIfam" id="TIGR00079">
    <property type="entry name" value="pept_deformyl"/>
    <property type="match status" value="1"/>
</dbReference>
<dbReference type="RefSeq" id="WP_106538178.1">
    <property type="nucleotide sequence ID" value="NZ_PYGE01000011.1"/>
</dbReference>
<accession>A0A2P8DY97</accession>
<proteinExistence type="inferred from homology"/>
<keyword evidence="4" id="KW-1185">Reference proteome</keyword>
<dbReference type="Pfam" id="PF01327">
    <property type="entry name" value="Pep_deformylase"/>
    <property type="match status" value="1"/>
</dbReference>
<feature type="binding site" evidence="2">
    <location>
        <position position="130"/>
    </location>
    <ligand>
        <name>Fe cation</name>
        <dbReference type="ChEBI" id="CHEBI:24875"/>
    </ligand>
</feature>
<feature type="active site" evidence="2">
    <location>
        <position position="131"/>
    </location>
</feature>
<evidence type="ECO:0000313" key="3">
    <source>
        <dbReference type="EMBL" id="PSL02181.1"/>
    </source>
</evidence>
<comment type="similarity">
    <text evidence="1 2">Belongs to the polypeptide deformylase family.</text>
</comment>
<dbReference type="GO" id="GO:0046872">
    <property type="term" value="F:metal ion binding"/>
    <property type="evidence" value="ECO:0007669"/>
    <property type="project" value="UniProtKB-KW"/>
</dbReference>
<keyword evidence="2" id="KW-0479">Metal-binding</keyword>
<keyword evidence="2" id="KW-0408">Iron</keyword>
<evidence type="ECO:0000256" key="1">
    <source>
        <dbReference type="ARBA" id="ARBA00010759"/>
    </source>
</evidence>
<dbReference type="Gene3D" id="3.90.45.10">
    <property type="entry name" value="Peptide deformylase"/>
    <property type="match status" value="1"/>
</dbReference>
<dbReference type="SUPFAM" id="SSF56420">
    <property type="entry name" value="Peptide deformylase"/>
    <property type="match status" value="1"/>
</dbReference>
<dbReference type="PANTHER" id="PTHR10458">
    <property type="entry name" value="PEPTIDE DEFORMYLASE"/>
    <property type="match status" value="1"/>
</dbReference>
<organism evidence="3 4">
    <name type="scientific">Haloactinopolyspora alba</name>
    <dbReference type="NCBI Taxonomy" id="648780"/>
    <lineage>
        <taxon>Bacteria</taxon>
        <taxon>Bacillati</taxon>
        <taxon>Actinomycetota</taxon>
        <taxon>Actinomycetes</taxon>
        <taxon>Jiangellales</taxon>
        <taxon>Jiangellaceae</taxon>
        <taxon>Haloactinopolyspora</taxon>
    </lineage>
</organism>
<dbReference type="InterPro" id="IPR036821">
    <property type="entry name" value="Peptide_deformylase_sf"/>
</dbReference>
<dbReference type="PIRSF" id="PIRSF004749">
    <property type="entry name" value="Pep_def"/>
    <property type="match status" value="1"/>
</dbReference>
<dbReference type="HAMAP" id="MF_00163">
    <property type="entry name" value="Pep_deformylase"/>
    <property type="match status" value="1"/>
</dbReference>
<dbReference type="InterPro" id="IPR023635">
    <property type="entry name" value="Peptide_deformylase"/>
</dbReference>
<evidence type="ECO:0000256" key="2">
    <source>
        <dbReference type="HAMAP-Rule" id="MF_00163"/>
    </source>
</evidence>
<comment type="catalytic activity">
    <reaction evidence="2">
        <text>N-terminal N-formyl-L-methionyl-[peptide] + H2O = N-terminal L-methionyl-[peptide] + formate</text>
        <dbReference type="Rhea" id="RHEA:24420"/>
        <dbReference type="Rhea" id="RHEA-COMP:10639"/>
        <dbReference type="Rhea" id="RHEA-COMP:10640"/>
        <dbReference type="ChEBI" id="CHEBI:15377"/>
        <dbReference type="ChEBI" id="CHEBI:15740"/>
        <dbReference type="ChEBI" id="CHEBI:49298"/>
        <dbReference type="ChEBI" id="CHEBI:64731"/>
        <dbReference type="EC" id="3.5.1.88"/>
    </reaction>
</comment>
<reference evidence="3 4" key="1">
    <citation type="submission" date="2018-03" db="EMBL/GenBank/DDBJ databases">
        <title>Genomic Encyclopedia of Archaeal and Bacterial Type Strains, Phase II (KMG-II): from individual species to whole genera.</title>
        <authorList>
            <person name="Goeker M."/>
        </authorList>
    </citation>
    <scope>NUCLEOTIDE SEQUENCE [LARGE SCALE GENOMIC DNA]</scope>
    <source>
        <strain evidence="3 4">DSM 45211</strain>
    </source>
</reference>
<dbReference type="Proteomes" id="UP000243528">
    <property type="component" value="Unassembled WGS sequence"/>
</dbReference>
<dbReference type="NCBIfam" id="NF001159">
    <property type="entry name" value="PRK00150.1-3"/>
    <property type="match status" value="1"/>
</dbReference>
<dbReference type="PANTHER" id="PTHR10458:SF22">
    <property type="entry name" value="PEPTIDE DEFORMYLASE"/>
    <property type="match status" value="1"/>
</dbReference>
<dbReference type="AlphaFoldDB" id="A0A2P8DY97"/>
<protein>
    <recommendedName>
        <fullName evidence="2">Peptide deformylase</fullName>
        <shortName evidence="2">PDF</shortName>
        <ecNumber evidence="2">3.5.1.88</ecNumber>
    </recommendedName>
    <alternativeName>
        <fullName evidence="2">Polypeptide deformylase</fullName>
    </alternativeName>
</protein>
<keyword evidence="2" id="KW-0648">Protein biosynthesis</keyword>
<dbReference type="EMBL" id="PYGE01000011">
    <property type="protein sequence ID" value="PSL02181.1"/>
    <property type="molecule type" value="Genomic_DNA"/>
</dbReference>
<comment type="function">
    <text evidence="2">Removes the formyl group from the N-terminal Met of newly synthesized proteins. Requires at least a dipeptide for an efficient rate of reaction. N-terminal L-methionine is a prerequisite for activity but the enzyme has broad specificity at other positions.</text>
</comment>
<sequence>MAVREIRLYGDPVLRTVADPVKEFDAQARALAQDLLDTLDQPGRAGVAAPQIGVPVRAFSYGLEGKRGVLFNPVVVATEGEQSGEEGCLSVPGLWYPTNRAAFAVAEGFDADGEPVRLEGENELARCIQHEVDHLDGIVYVHRLEPSTRRGAMREIRRSAWFST</sequence>
<evidence type="ECO:0000313" key="4">
    <source>
        <dbReference type="Proteomes" id="UP000243528"/>
    </source>
</evidence>
<keyword evidence="2" id="KW-0378">Hydrolase</keyword>
<dbReference type="EC" id="3.5.1.88" evidence="2"/>
<dbReference type="GO" id="GO:0042586">
    <property type="term" value="F:peptide deformylase activity"/>
    <property type="evidence" value="ECO:0007669"/>
    <property type="project" value="UniProtKB-UniRule"/>
</dbReference>
<comment type="caution">
    <text evidence="3">The sequence shown here is derived from an EMBL/GenBank/DDBJ whole genome shotgun (WGS) entry which is preliminary data.</text>
</comment>
<feature type="binding site" evidence="2">
    <location>
        <position position="134"/>
    </location>
    <ligand>
        <name>Fe cation</name>
        <dbReference type="ChEBI" id="CHEBI:24875"/>
    </ligand>
</feature>
<dbReference type="GO" id="GO:0006412">
    <property type="term" value="P:translation"/>
    <property type="evidence" value="ECO:0007669"/>
    <property type="project" value="UniProtKB-UniRule"/>
</dbReference>
<comment type="cofactor">
    <cofactor evidence="2">
        <name>Fe(2+)</name>
        <dbReference type="ChEBI" id="CHEBI:29033"/>
    </cofactor>
    <text evidence="2">Binds 1 Fe(2+) ion.</text>
</comment>
<dbReference type="CDD" id="cd00487">
    <property type="entry name" value="Pep_deformylase"/>
    <property type="match status" value="1"/>
</dbReference>
<dbReference type="OrthoDB" id="9804313at2"/>
<dbReference type="PRINTS" id="PR01576">
    <property type="entry name" value="PDEFORMYLASE"/>
</dbReference>
<name>A0A2P8DY97_9ACTN</name>
<gene>
    <name evidence="2" type="primary">def</name>
    <name evidence="3" type="ORF">CLV30_111136</name>
</gene>
<feature type="binding site" evidence="2">
    <location>
        <position position="88"/>
    </location>
    <ligand>
        <name>Fe cation</name>
        <dbReference type="ChEBI" id="CHEBI:24875"/>
    </ligand>
</feature>